<dbReference type="InterPro" id="IPR020904">
    <property type="entry name" value="Sc_DH/Rdtase_CS"/>
</dbReference>
<protein>
    <submittedName>
        <fullName evidence="7">Uncharacterized protein</fullName>
    </submittedName>
</protein>
<feature type="signal peptide" evidence="6">
    <location>
        <begin position="1"/>
        <end position="22"/>
    </location>
</feature>
<accession>A0A913XG53</accession>
<evidence type="ECO:0000256" key="5">
    <source>
        <dbReference type="RuleBase" id="RU000363"/>
    </source>
</evidence>
<dbReference type="Proteomes" id="UP000887567">
    <property type="component" value="Unplaced"/>
</dbReference>
<dbReference type="PIRSF" id="PIRSF000126">
    <property type="entry name" value="11-beta-HSD1"/>
    <property type="match status" value="1"/>
</dbReference>
<evidence type="ECO:0000256" key="4">
    <source>
        <dbReference type="ARBA" id="ARBA00023002"/>
    </source>
</evidence>
<reference evidence="7" key="1">
    <citation type="submission" date="2022-11" db="UniProtKB">
        <authorList>
            <consortium name="EnsemblMetazoa"/>
        </authorList>
    </citation>
    <scope>IDENTIFICATION</scope>
</reference>
<dbReference type="InterPro" id="IPR051019">
    <property type="entry name" value="VLCFA-Steroid_DH"/>
</dbReference>
<dbReference type="PRINTS" id="PR00081">
    <property type="entry name" value="GDHRDH"/>
</dbReference>
<sequence length="308" mass="34438">MDCSILSLVGVLLLVYHAVKFALQVIQGIKTFILPSLGFRKDLKEFGSWAVVTGCTDGIGKSYAKQLAQQGINIVLMSRNLEKLQKVEEEIRSEYNVETRIIVIDFTGGHEIYQDIGDKLKDLEIGILVNNVGIGIGKNDFFLTYPMKAFNEQINANDLSTVMITYIVLPIMVARKRGLIINISSILALAPSPFNATYPATKAFMDVFGQCISAEYSDKGIQVQNVTPGYVSTKLTNYMEKNWLVPSPDRFVHQALGTVGKEKKTMGYWSHSLSIWFGLNIMPVSMRDSIIWNIMSSFKENASKEKTQ</sequence>
<dbReference type="FunFam" id="3.40.50.720:FF:000137">
    <property type="entry name" value="Hydroxysteroid (17-beta) dehydrogenase 3"/>
    <property type="match status" value="1"/>
</dbReference>
<comment type="similarity">
    <text evidence="2 5">Belongs to the short-chain dehydrogenases/reductases (SDR) family.</text>
</comment>
<evidence type="ECO:0000256" key="2">
    <source>
        <dbReference type="ARBA" id="ARBA00006484"/>
    </source>
</evidence>
<dbReference type="Gene3D" id="3.40.50.720">
    <property type="entry name" value="NAD(P)-binding Rossmann-like Domain"/>
    <property type="match status" value="1"/>
</dbReference>
<keyword evidence="8" id="KW-1185">Reference proteome</keyword>
<dbReference type="AlphaFoldDB" id="A0A913XG53"/>
<dbReference type="CDD" id="cd05356">
    <property type="entry name" value="17beta-HSD1_like_SDR_c"/>
    <property type="match status" value="1"/>
</dbReference>
<feature type="chain" id="PRO_5037388873" evidence="6">
    <location>
        <begin position="23"/>
        <end position="308"/>
    </location>
</feature>
<dbReference type="PRINTS" id="PR00080">
    <property type="entry name" value="SDRFAMILY"/>
</dbReference>
<dbReference type="GO" id="GO:0005783">
    <property type="term" value="C:endoplasmic reticulum"/>
    <property type="evidence" value="ECO:0007669"/>
    <property type="project" value="UniProtKB-SubCell"/>
</dbReference>
<name>A0A913XG53_EXADI</name>
<keyword evidence="6" id="KW-0732">Signal</keyword>
<comment type="subcellular location">
    <subcellularLocation>
        <location evidence="1">Endoplasmic reticulum</location>
    </subcellularLocation>
</comment>
<evidence type="ECO:0000256" key="6">
    <source>
        <dbReference type="SAM" id="SignalP"/>
    </source>
</evidence>
<dbReference type="SUPFAM" id="SSF51735">
    <property type="entry name" value="NAD(P)-binding Rossmann-fold domains"/>
    <property type="match status" value="1"/>
</dbReference>
<dbReference type="Pfam" id="PF00106">
    <property type="entry name" value="adh_short"/>
    <property type="match status" value="1"/>
</dbReference>
<evidence type="ECO:0000256" key="1">
    <source>
        <dbReference type="ARBA" id="ARBA00004240"/>
    </source>
</evidence>
<keyword evidence="4" id="KW-0560">Oxidoreductase</keyword>
<dbReference type="InterPro" id="IPR002347">
    <property type="entry name" value="SDR_fam"/>
</dbReference>
<evidence type="ECO:0000313" key="7">
    <source>
        <dbReference type="EnsemblMetazoa" id="XP_020904236.1"/>
    </source>
</evidence>
<dbReference type="OrthoDB" id="5968326at2759"/>
<keyword evidence="3" id="KW-0521">NADP</keyword>
<dbReference type="PANTHER" id="PTHR43899">
    <property type="entry name" value="RH59310P"/>
    <property type="match status" value="1"/>
</dbReference>
<organism evidence="7 8">
    <name type="scientific">Exaiptasia diaphana</name>
    <name type="common">Tropical sea anemone</name>
    <name type="synonym">Aiptasia pulchella</name>
    <dbReference type="NCBI Taxonomy" id="2652724"/>
    <lineage>
        <taxon>Eukaryota</taxon>
        <taxon>Metazoa</taxon>
        <taxon>Cnidaria</taxon>
        <taxon>Anthozoa</taxon>
        <taxon>Hexacorallia</taxon>
        <taxon>Actiniaria</taxon>
        <taxon>Aiptasiidae</taxon>
        <taxon>Exaiptasia</taxon>
    </lineage>
</organism>
<dbReference type="InterPro" id="IPR036291">
    <property type="entry name" value="NAD(P)-bd_dom_sf"/>
</dbReference>
<dbReference type="PANTHER" id="PTHR43899:SF13">
    <property type="entry name" value="RH59310P"/>
    <property type="match status" value="1"/>
</dbReference>
<dbReference type="PROSITE" id="PS00061">
    <property type="entry name" value="ADH_SHORT"/>
    <property type="match status" value="1"/>
</dbReference>
<proteinExistence type="inferred from homology"/>
<dbReference type="EnsemblMetazoa" id="XM_021048577.2">
    <property type="protein sequence ID" value="XP_020904236.1"/>
    <property type="gene ID" value="LOC110242567"/>
</dbReference>
<evidence type="ECO:0000313" key="8">
    <source>
        <dbReference type="Proteomes" id="UP000887567"/>
    </source>
</evidence>
<evidence type="ECO:0000256" key="3">
    <source>
        <dbReference type="ARBA" id="ARBA00022857"/>
    </source>
</evidence>
<dbReference type="GO" id="GO:0016491">
    <property type="term" value="F:oxidoreductase activity"/>
    <property type="evidence" value="ECO:0007669"/>
    <property type="project" value="UniProtKB-KW"/>
</dbReference>
<dbReference type="RefSeq" id="XP_020904236.1">
    <property type="nucleotide sequence ID" value="XM_021048577.2"/>
</dbReference>
<dbReference type="GeneID" id="110242567"/>